<protein>
    <recommendedName>
        <fullName evidence="8">tRNA N6-adenosine threonylcarbamoyltransferase</fullName>
        <ecNumber evidence="8">2.3.1.234</ecNumber>
    </recommendedName>
    <alternativeName>
        <fullName evidence="8">N6-L-threonylcarbamoyladenine synthase</fullName>
        <shortName evidence="8">t(6)A synthase</shortName>
    </alternativeName>
    <alternativeName>
        <fullName evidence="8">t(6)A37 threonylcarbamoyladenosine biosynthesis protein TsaD</fullName>
    </alternativeName>
    <alternativeName>
        <fullName evidence="8">tRNA threonylcarbamoyladenosine biosynthesis protein TsaD</fullName>
    </alternativeName>
</protein>
<organism evidence="10 11">
    <name type="scientific">Candidatus Scatavimonas merdigallinarum</name>
    <dbReference type="NCBI Taxonomy" id="2840914"/>
    <lineage>
        <taxon>Bacteria</taxon>
        <taxon>Bacillati</taxon>
        <taxon>Bacillota</taxon>
        <taxon>Clostridia</taxon>
        <taxon>Eubacteriales</taxon>
        <taxon>Oscillospiraceae</taxon>
        <taxon>Oscillospiraceae incertae sedis</taxon>
        <taxon>Candidatus Scatavimonas</taxon>
    </lineage>
</organism>
<feature type="binding site" evidence="8">
    <location>
        <position position="180"/>
    </location>
    <ligand>
        <name>substrate</name>
    </ligand>
</feature>
<comment type="subcellular location">
    <subcellularLocation>
        <location evidence="8">Cytoplasm</location>
    </subcellularLocation>
</comment>
<dbReference type="Proteomes" id="UP000886787">
    <property type="component" value="Unassembled WGS sequence"/>
</dbReference>
<dbReference type="FunFam" id="3.30.420.40:FF:000040">
    <property type="entry name" value="tRNA N6-adenosine threonylcarbamoyltransferase"/>
    <property type="match status" value="1"/>
</dbReference>
<evidence type="ECO:0000256" key="1">
    <source>
        <dbReference type="ARBA" id="ARBA00022490"/>
    </source>
</evidence>
<name>A0A9D0ZH51_9FIRM</name>
<dbReference type="SUPFAM" id="SSF53067">
    <property type="entry name" value="Actin-like ATPase domain"/>
    <property type="match status" value="2"/>
</dbReference>
<dbReference type="Gene3D" id="3.30.420.40">
    <property type="match status" value="2"/>
</dbReference>
<keyword evidence="3 8" id="KW-0819">tRNA processing</keyword>
<feature type="binding site" evidence="8">
    <location>
        <position position="167"/>
    </location>
    <ligand>
        <name>substrate</name>
    </ligand>
</feature>
<reference evidence="10" key="2">
    <citation type="journal article" date="2021" name="PeerJ">
        <title>Extensive microbial diversity within the chicken gut microbiome revealed by metagenomics and culture.</title>
        <authorList>
            <person name="Gilroy R."/>
            <person name="Ravi A."/>
            <person name="Getino M."/>
            <person name="Pursley I."/>
            <person name="Horton D.L."/>
            <person name="Alikhan N.F."/>
            <person name="Baker D."/>
            <person name="Gharbi K."/>
            <person name="Hall N."/>
            <person name="Watson M."/>
            <person name="Adriaenssens E.M."/>
            <person name="Foster-Nyarko E."/>
            <person name="Jarju S."/>
            <person name="Secka A."/>
            <person name="Antonio M."/>
            <person name="Oren A."/>
            <person name="Chaudhuri R.R."/>
            <person name="La Ragione R."/>
            <person name="Hildebrand F."/>
            <person name="Pallen M.J."/>
        </authorList>
    </citation>
    <scope>NUCLEOTIDE SEQUENCE</scope>
    <source>
        <strain evidence="10">ChiSjej1B19-3389</strain>
    </source>
</reference>
<feature type="binding site" evidence="8">
    <location>
        <position position="184"/>
    </location>
    <ligand>
        <name>substrate</name>
    </ligand>
</feature>
<dbReference type="GO" id="GO:0005506">
    <property type="term" value="F:iron ion binding"/>
    <property type="evidence" value="ECO:0007669"/>
    <property type="project" value="UniProtKB-UniRule"/>
</dbReference>
<evidence type="ECO:0000256" key="8">
    <source>
        <dbReference type="HAMAP-Rule" id="MF_01445"/>
    </source>
</evidence>
<keyword evidence="4 8" id="KW-0479">Metal-binding</keyword>
<dbReference type="PANTHER" id="PTHR11735:SF6">
    <property type="entry name" value="TRNA N6-ADENOSINE THREONYLCARBAMOYLTRANSFERASE, MITOCHONDRIAL"/>
    <property type="match status" value="1"/>
</dbReference>
<feature type="binding site" evidence="8">
    <location>
        <position position="274"/>
    </location>
    <ligand>
        <name>substrate</name>
    </ligand>
</feature>
<comment type="similarity">
    <text evidence="8">Belongs to the KAE1 / TsaD family.</text>
</comment>
<reference evidence="10" key="1">
    <citation type="submission" date="2020-10" db="EMBL/GenBank/DDBJ databases">
        <authorList>
            <person name="Gilroy R."/>
        </authorList>
    </citation>
    <scope>NUCLEOTIDE SEQUENCE</scope>
    <source>
        <strain evidence="10">ChiSjej1B19-3389</strain>
    </source>
</reference>
<proteinExistence type="inferred from homology"/>
<gene>
    <name evidence="8 10" type="primary">tsaD</name>
    <name evidence="10" type="ORF">IAD32_02425</name>
</gene>
<evidence type="ECO:0000256" key="4">
    <source>
        <dbReference type="ARBA" id="ARBA00022723"/>
    </source>
</evidence>
<dbReference type="PRINTS" id="PR00789">
    <property type="entry name" value="OSIALOPTASE"/>
</dbReference>
<dbReference type="PANTHER" id="PTHR11735">
    <property type="entry name" value="TRNA N6-ADENOSINE THREONYLCARBAMOYLTRANSFERASE"/>
    <property type="match status" value="1"/>
</dbReference>
<evidence type="ECO:0000256" key="3">
    <source>
        <dbReference type="ARBA" id="ARBA00022694"/>
    </source>
</evidence>
<dbReference type="EC" id="2.3.1.234" evidence="8"/>
<sequence>MKILAIESSCDETAAAVVEDGRTVLSSVVASQVEEHRLYGGVVPEIASRRHAEAICAVTQQALEQAQCTLAAIDAFAVTYAPGLIGALLVGVNYVKGLSLAAGKPLIPVHHLRAHIAANYIAHSALEPPFLCLVVSGGHSHIIRVDGYTQMHVIGKTRDDAAGEAFDKAARTMGMPYPGGVYLDKIAQQGNDAVFRLPHPTVEGAPYDFSFSGLKTAMINLVHNAMQKGEELPVEDLSASFRKAVVDCLTDRFLKAAKNTGSKTLVTAGGVSANSLLRNRLQNACKELNYKLYMPPLSLCGDNAAMVGAQGYFEFLNGRTADLSLNACATMSIEQG</sequence>
<feature type="binding site" evidence="8">
    <location>
        <position position="111"/>
    </location>
    <ligand>
        <name>Fe cation</name>
        <dbReference type="ChEBI" id="CHEBI:24875"/>
    </ligand>
</feature>
<accession>A0A9D0ZH51</accession>
<evidence type="ECO:0000256" key="7">
    <source>
        <dbReference type="ARBA" id="ARBA00048117"/>
    </source>
</evidence>
<dbReference type="GO" id="GO:0005737">
    <property type="term" value="C:cytoplasm"/>
    <property type="evidence" value="ECO:0007669"/>
    <property type="project" value="UniProtKB-SubCell"/>
</dbReference>
<dbReference type="InterPro" id="IPR000905">
    <property type="entry name" value="Gcp-like_dom"/>
</dbReference>
<dbReference type="AlphaFoldDB" id="A0A9D0ZH51"/>
<comment type="function">
    <text evidence="8">Required for the formation of a threonylcarbamoyl group on adenosine at position 37 (t(6)A37) in tRNAs that read codons beginning with adenine. Is involved in the transfer of the threonylcarbamoyl moiety of threonylcarbamoyl-AMP (TC-AMP) to the N6 group of A37, together with TsaE and TsaB. TsaD likely plays a direct catalytic role in this reaction.</text>
</comment>
<evidence type="ECO:0000256" key="5">
    <source>
        <dbReference type="ARBA" id="ARBA00023004"/>
    </source>
</evidence>
<dbReference type="GO" id="GO:0061711">
    <property type="term" value="F:tRNA N(6)-L-threonylcarbamoyladenine synthase activity"/>
    <property type="evidence" value="ECO:0007669"/>
    <property type="project" value="UniProtKB-EC"/>
</dbReference>
<feature type="binding site" evidence="8">
    <location>
        <position position="302"/>
    </location>
    <ligand>
        <name>Fe cation</name>
        <dbReference type="ChEBI" id="CHEBI:24875"/>
    </ligand>
</feature>
<comment type="catalytic activity">
    <reaction evidence="7 8">
        <text>L-threonylcarbamoyladenylate + adenosine(37) in tRNA = N(6)-L-threonylcarbamoyladenosine(37) in tRNA + AMP + H(+)</text>
        <dbReference type="Rhea" id="RHEA:37059"/>
        <dbReference type="Rhea" id="RHEA-COMP:10162"/>
        <dbReference type="Rhea" id="RHEA-COMP:10163"/>
        <dbReference type="ChEBI" id="CHEBI:15378"/>
        <dbReference type="ChEBI" id="CHEBI:73682"/>
        <dbReference type="ChEBI" id="CHEBI:74411"/>
        <dbReference type="ChEBI" id="CHEBI:74418"/>
        <dbReference type="ChEBI" id="CHEBI:456215"/>
        <dbReference type="EC" id="2.3.1.234"/>
    </reaction>
</comment>
<dbReference type="InterPro" id="IPR017861">
    <property type="entry name" value="KAE1/TsaD"/>
</dbReference>
<dbReference type="GO" id="GO:0002949">
    <property type="term" value="P:tRNA threonylcarbamoyladenosine modification"/>
    <property type="evidence" value="ECO:0007669"/>
    <property type="project" value="UniProtKB-UniRule"/>
</dbReference>
<dbReference type="HAMAP" id="MF_01445">
    <property type="entry name" value="TsaD"/>
    <property type="match status" value="1"/>
</dbReference>
<dbReference type="Pfam" id="PF00814">
    <property type="entry name" value="TsaD"/>
    <property type="match status" value="1"/>
</dbReference>
<keyword evidence="5 8" id="KW-0408">Iron</keyword>
<dbReference type="NCBIfam" id="TIGR00329">
    <property type="entry name" value="gcp_kae1"/>
    <property type="match status" value="1"/>
</dbReference>
<evidence type="ECO:0000313" key="10">
    <source>
        <dbReference type="EMBL" id="HIQ80126.1"/>
    </source>
</evidence>
<comment type="cofactor">
    <cofactor evidence="8">
        <name>Fe(2+)</name>
        <dbReference type="ChEBI" id="CHEBI:29033"/>
    </cofactor>
    <text evidence="8">Binds 1 Fe(2+) ion per subunit.</text>
</comment>
<evidence type="ECO:0000313" key="11">
    <source>
        <dbReference type="Proteomes" id="UP000886787"/>
    </source>
</evidence>
<comment type="caution">
    <text evidence="10">The sequence shown here is derived from an EMBL/GenBank/DDBJ whole genome shotgun (WGS) entry which is preliminary data.</text>
</comment>
<keyword evidence="2 8" id="KW-0808">Transferase</keyword>
<feature type="domain" description="Gcp-like" evidence="9">
    <location>
        <begin position="23"/>
        <end position="308"/>
    </location>
</feature>
<keyword evidence="6 8" id="KW-0012">Acyltransferase</keyword>
<dbReference type="CDD" id="cd24133">
    <property type="entry name" value="ASKHA_NBD_TsaD_bac"/>
    <property type="match status" value="1"/>
</dbReference>
<evidence type="ECO:0000259" key="9">
    <source>
        <dbReference type="Pfam" id="PF00814"/>
    </source>
</evidence>
<keyword evidence="1 8" id="KW-0963">Cytoplasm</keyword>
<evidence type="ECO:0000256" key="2">
    <source>
        <dbReference type="ARBA" id="ARBA00022679"/>
    </source>
</evidence>
<evidence type="ECO:0000256" key="6">
    <source>
        <dbReference type="ARBA" id="ARBA00023315"/>
    </source>
</evidence>
<feature type="binding site" evidence="8">
    <location>
        <begin position="134"/>
        <end position="138"/>
    </location>
    <ligand>
        <name>substrate</name>
    </ligand>
</feature>
<dbReference type="InterPro" id="IPR022450">
    <property type="entry name" value="TsaD"/>
</dbReference>
<dbReference type="InterPro" id="IPR043129">
    <property type="entry name" value="ATPase_NBD"/>
</dbReference>
<dbReference type="EMBL" id="DVFW01000015">
    <property type="protein sequence ID" value="HIQ80126.1"/>
    <property type="molecule type" value="Genomic_DNA"/>
</dbReference>
<feature type="binding site" evidence="8">
    <location>
        <position position="115"/>
    </location>
    <ligand>
        <name>Fe cation</name>
        <dbReference type="ChEBI" id="CHEBI:24875"/>
    </ligand>
</feature>
<dbReference type="NCBIfam" id="TIGR03723">
    <property type="entry name" value="T6A_TsaD_YgjD"/>
    <property type="match status" value="1"/>
</dbReference>